<keyword evidence="2" id="KW-1185">Reference proteome</keyword>
<accession>A0A6G0SWV6</accession>
<protein>
    <submittedName>
        <fullName evidence="1">Uncharacterized protein</fullName>
    </submittedName>
</protein>
<evidence type="ECO:0000313" key="1">
    <source>
        <dbReference type="EMBL" id="KAE9522880.1"/>
    </source>
</evidence>
<reference evidence="1 2" key="1">
    <citation type="submission" date="2019-08" db="EMBL/GenBank/DDBJ databases">
        <title>The genome of the soybean aphid Biotype 1, its phylome, world population structure and adaptation to the North American continent.</title>
        <authorList>
            <person name="Giordano R."/>
            <person name="Donthu R.K."/>
            <person name="Hernandez A.G."/>
            <person name="Wright C.L."/>
            <person name="Zimin A.V."/>
        </authorList>
    </citation>
    <scope>NUCLEOTIDE SEQUENCE [LARGE SCALE GENOMIC DNA]</scope>
    <source>
        <tissue evidence="1">Whole aphids</tissue>
    </source>
</reference>
<dbReference type="EMBL" id="VYZN01000511">
    <property type="protein sequence ID" value="KAE9522880.1"/>
    <property type="molecule type" value="Genomic_DNA"/>
</dbReference>
<comment type="caution">
    <text evidence="1">The sequence shown here is derived from an EMBL/GenBank/DDBJ whole genome shotgun (WGS) entry which is preliminary data.</text>
</comment>
<sequence length="252" mass="28355">MIVFLLKLKFSAIERVIKKLIAVRIAEFKCLFPILKSKTTSVNSSLFLMKSLKSGCNNRSTSLKSSIVEIGRRSINAAENLGYGNANARRRLSASRTCTGQDGVSSAVVLYSIALVFFSNNFYLFTTITLPNIRYLIAIFTFMNTITFEQCSSITEVGIFETFLGSFKVSIGYIGGSVTKVKYKKIKCLPNGPEIFEALNHVPSVIFVKLLYYCIFLFCERKPTLLSHINHLMIYFCTSLKEHVKTRNVNKA</sequence>
<gene>
    <name evidence="1" type="ORF">AGLY_016691</name>
</gene>
<proteinExistence type="predicted"/>
<dbReference type="AlphaFoldDB" id="A0A6G0SWV6"/>
<name>A0A6G0SWV6_APHGL</name>
<evidence type="ECO:0000313" key="2">
    <source>
        <dbReference type="Proteomes" id="UP000475862"/>
    </source>
</evidence>
<organism evidence="1 2">
    <name type="scientific">Aphis glycines</name>
    <name type="common">Soybean aphid</name>
    <dbReference type="NCBI Taxonomy" id="307491"/>
    <lineage>
        <taxon>Eukaryota</taxon>
        <taxon>Metazoa</taxon>
        <taxon>Ecdysozoa</taxon>
        <taxon>Arthropoda</taxon>
        <taxon>Hexapoda</taxon>
        <taxon>Insecta</taxon>
        <taxon>Pterygota</taxon>
        <taxon>Neoptera</taxon>
        <taxon>Paraneoptera</taxon>
        <taxon>Hemiptera</taxon>
        <taxon>Sternorrhyncha</taxon>
        <taxon>Aphidomorpha</taxon>
        <taxon>Aphidoidea</taxon>
        <taxon>Aphididae</taxon>
        <taxon>Aphidini</taxon>
        <taxon>Aphis</taxon>
        <taxon>Aphis</taxon>
    </lineage>
</organism>
<dbReference type="Proteomes" id="UP000475862">
    <property type="component" value="Unassembled WGS sequence"/>
</dbReference>